<dbReference type="Proteomes" id="UP000010472">
    <property type="component" value="Chromosome"/>
</dbReference>
<reference evidence="1 2" key="1">
    <citation type="submission" date="2012-06" db="EMBL/GenBank/DDBJ databases">
        <title>Finished chromosome of genome of Crinalium epipsammum PCC 9333.</title>
        <authorList>
            <consortium name="US DOE Joint Genome Institute"/>
            <person name="Gugger M."/>
            <person name="Coursin T."/>
            <person name="Rippka R."/>
            <person name="Tandeau De Marsac N."/>
            <person name="Huntemann M."/>
            <person name="Wei C.-L."/>
            <person name="Han J."/>
            <person name="Detter J.C."/>
            <person name="Han C."/>
            <person name="Tapia R."/>
            <person name="Davenport K."/>
            <person name="Daligault H."/>
            <person name="Erkkila T."/>
            <person name="Gu W."/>
            <person name="Munk A.C.C."/>
            <person name="Teshima H."/>
            <person name="Xu Y."/>
            <person name="Chain P."/>
            <person name="Chen A."/>
            <person name="Krypides N."/>
            <person name="Mavromatis K."/>
            <person name="Markowitz V."/>
            <person name="Szeto E."/>
            <person name="Ivanova N."/>
            <person name="Mikhailova N."/>
            <person name="Ovchinnikova G."/>
            <person name="Pagani I."/>
            <person name="Pati A."/>
            <person name="Goodwin L."/>
            <person name="Peters L."/>
            <person name="Pitluck S."/>
            <person name="Woyke T."/>
            <person name="Kerfeld C."/>
        </authorList>
    </citation>
    <scope>NUCLEOTIDE SEQUENCE [LARGE SCALE GENOMIC DNA]</scope>
    <source>
        <strain evidence="1 2">PCC 9333</strain>
    </source>
</reference>
<proteinExistence type="predicted"/>
<evidence type="ECO:0000313" key="2">
    <source>
        <dbReference type="Proteomes" id="UP000010472"/>
    </source>
</evidence>
<keyword evidence="2" id="KW-1185">Reference proteome</keyword>
<organism evidence="1 2">
    <name type="scientific">Crinalium epipsammum PCC 9333</name>
    <dbReference type="NCBI Taxonomy" id="1173022"/>
    <lineage>
        <taxon>Bacteria</taxon>
        <taxon>Bacillati</taxon>
        <taxon>Cyanobacteriota</taxon>
        <taxon>Cyanophyceae</taxon>
        <taxon>Gomontiellales</taxon>
        <taxon>Gomontiellaceae</taxon>
        <taxon>Crinalium</taxon>
    </lineage>
</organism>
<protein>
    <submittedName>
        <fullName evidence="1">Uncharacterized protein</fullName>
    </submittedName>
</protein>
<dbReference type="KEGG" id="cep:Cri9333_1426"/>
<evidence type="ECO:0000313" key="1">
    <source>
        <dbReference type="EMBL" id="AFZ12320.1"/>
    </source>
</evidence>
<dbReference type="STRING" id="1173022.Cri9333_1426"/>
<accession>K9VYS9</accession>
<name>K9VYS9_9CYAN</name>
<dbReference type="HOGENOM" id="CLU_3232438_0_0_3"/>
<sequence>MPIYLLILNPQIDTIGRVISLELYRKAEKRENPRKRPKKSYLG</sequence>
<gene>
    <name evidence="1" type="ORF">Cri9333_1426</name>
</gene>
<dbReference type="AlphaFoldDB" id="K9VYS9"/>
<dbReference type="EMBL" id="CP003620">
    <property type="protein sequence ID" value="AFZ12320.1"/>
    <property type="molecule type" value="Genomic_DNA"/>
</dbReference>